<dbReference type="InterPro" id="IPR016032">
    <property type="entry name" value="Sig_transdc_resp-reg_C-effctor"/>
</dbReference>
<dbReference type="InterPro" id="IPR036388">
    <property type="entry name" value="WH-like_DNA-bd_sf"/>
</dbReference>
<dbReference type="Proteomes" id="UP000017127">
    <property type="component" value="Unassembled WGS sequence"/>
</dbReference>
<dbReference type="Gene3D" id="1.10.10.10">
    <property type="entry name" value="Winged helix-like DNA-binding domain superfamily/Winged helix DNA-binding domain"/>
    <property type="match status" value="1"/>
</dbReference>
<comment type="caution">
    <text evidence="2">The sequence shown here is derived from an EMBL/GenBank/DDBJ whole genome shotgun (WGS) entry which is preliminary data.</text>
</comment>
<feature type="domain" description="HTH luxR-type" evidence="1">
    <location>
        <begin position="1"/>
        <end position="61"/>
    </location>
</feature>
<dbReference type="PROSITE" id="PS50043">
    <property type="entry name" value="HTH_LUXR_2"/>
    <property type="match status" value="1"/>
</dbReference>
<keyword evidence="3" id="KW-1185">Reference proteome</keyword>
<dbReference type="Pfam" id="PF00196">
    <property type="entry name" value="GerE"/>
    <property type="match status" value="1"/>
</dbReference>
<dbReference type="GO" id="GO:0003677">
    <property type="term" value="F:DNA binding"/>
    <property type="evidence" value="ECO:0007669"/>
    <property type="project" value="InterPro"/>
</dbReference>
<dbReference type="RefSeq" id="WP_023064691.1">
    <property type="nucleotide sequence ID" value="NZ_AUZM01000005.1"/>
</dbReference>
<reference evidence="2 3" key="1">
    <citation type="journal article" date="2013" name="Front. Microbiol.">
        <title>Comparative genomic analyses of the cyanobacterium, Lyngbya aestuarii BL J, a powerful hydrogen producer.</title>
        <authorList>
            <person name="Kothari A."/>
            <person name="Vaughn M."/>
            <person name="Garcia-Pichel F."/>
        </authorList>
    </citation>
    <scope>NUCLEOTIDE SEQUENCE [LARGE SCALE GENOMIC DNA]</scope>
    <source>
        <strain evidence="2 3">BL J</strain>
    </source>
</reference>
<evidence type="ECO:0000313" key="2">
    <source>
        <dbReference type="EMBL" id="ERT09146.1"/>
    </source>
</evidence>
<name>U7QRV8_9CYAN</name>
<protein>
    <submittedName>
        <fullName evidence="2">Bacterial regulatory s, luxR family protein</fullName>
    </submittedName>
</protein>
<evidence type="ECO:0000259" key="1">
    <source>
        <dbReference type="PROSITE" id="PS50043"/>
    </source>
</evidence>
<dbReference type="GO" id="GO:0006355">
    <property type="term" value="P:regulation of DNA-templated transcription"/>
    <property type="evidence" value="ECO:0007669"/>
    <property type="project" value="InterPro"/>
</dbReference>
<dbReference type="OrthoDB" id="423894at2"/>
<proteinExistence type="predicted"/>
<sequence>MRRKELTPREKEVYELLQQGWTTKEIAIKLQITQQRVQVVARNAKYRLMDQAQDLDNSVDS</sequence>
<evidence type="ECO:0000313" key="3">
    <source>
        <dbReference type="Proteomes" id="UP000017127"/>
    </source>
</evidence>
<gene>
    <name evidence="2" type="ORF">M595_0815</name>
</gene>
<dbReference type="SUPFAM" id="SSF46894">
    <property type="entry name" value="C-terminal effector domain of the bipartite response regulators"/>
    <property type="match status" value="1"/>
</dbReference>
<accession>U7QRV8</accession>
<dbReference type="PRINTS" id="PR00038">
    <property type="entry name" value="HTHLUXR"/>
</dbReference>
<dbReference type="InterPro" id="IPR000792">
    <property type="entry name" value="Tscrpt_reg_LuxR_C"/>
</dbReference>
<dbReference type="AlphaFoldDB" id="U7QRV8"/>
<organism evidence="2 3">
    <name type="scientific">Lyngbya aestuarii BL J</name>
    <dbReference type="NCBI Taxonomy" id="1348334"/>
    <lineage>
        <taxon>Bacteria</taxon>
        <taxon>Bacillati</taxon>
        <taxon>Cyanobacteriota</taxon>
        <taxon>Cyanophyceae</taxon>
        <taxon>Oscillatoriophycideae</taxon>
        <taxon>Oscillatoriales</taxon>
        <taxon>Microcoleaceae</taxon>
        <taxon>Lyngbya</taxon>
    </lineage>
</organism>
<dbReference type="EMBL" id="AUZM01000005">
    <property type="protein sequence ID" value="ERT09146.1"/>
    <property type="molecule type" value="Genomic_DNA"/>
</dbReference>